<protein>
    <submittedName>
        <fullName evidence="1">Uncharacterized protein</fullName>
    </submittedName>
</protein>
<dbReference type="PANTHER" id="PTHR47605:SF2">
    <property type="entry name" value="TRANSCRIPTIONAL ELONGATION REGULATOR MINIYO"/>
    <property type="match status" value="1"/>
</dbReference>
<keyword evidence="2" id="KW-1185">Reference proteome</keyword>
<accession>A0AAV3RDZ7</accession>
<dbReference type="PANTHER" id="PTHR47605">
    <property type="entry name" value="TRANSCRIPTIONAL ELONGATION REGULATOR MINIYO"/>
    <property type="match status" value="1"/>
</dbReference>
<reference evidence="1 2" key="1">
    <citation type="submission" date="2024-01" db="EMBL/GenBank/DDBJ databases">
        <title>The complete chloroplast genome sequence of Lithospermum erythrorhizon: insights into the phylogenetic relationship among Boraginaceae species and the maternal lineages of purple gromwells.</title>
        <authorList>
            <person name="Okada T."/>
            <person name="Watanabe K."/>
        </authorList>
    </citation>
    <scope>NUCLEOTIDE SEQUENCE [LARGE SCALE GENOMIC DNA]</scope>
</reference>
<dbReference type="EMBL" id="BAABME010025702">
    <property type="protein sequence ID" value="GAA0172587.1"/>
    <property type="molecule type" value="Genomic_DNA"/>
</dbReference>
<proteinExistence type="predicted"/>
<sequence length="79" mass="8284">MVGKEKQSCFGGIDSEDASKLVGGVVEKGFSEEGKTSNPINTLPAPSVLPFPVARHRSHGPVNCSSSIAFLLSSIVRLD</sequence>
<organism evidence="1 2">
    <name type="scientific">Lithospermum erythrorhizon</name>
    <name type="common">Purple gromwell</name>
    <name type="synonym">Lithospermum officinale var. erythrorhizon</name>
    <dbReference type="NCBI Taxonomy" id="34254"/>
    <lineage>
        <taxon>Eukaryota</taxon>
        <taxon>Viridiplantae</taxon>
        <taxon>Streptophyta</taxon>
        <taxon>Embryophyta</taxon>
        <taxon>Tracheophyta</taxon>
        <taxon>Spermatophyta</taxon>
        <taxon>Magnoliopsida</taxon>
        <taxon>eudicotyledons</taxon>
        <taxon>Gunneridae</taxon>
        <taxon>Pentapetalae</taxon>
        <taxon>asterids</taxon>
        <taxon>lamiids</taxon>
        <taxon>Boraginales</taxon>
        <taxon>Boraginaceae</taxon>
        <taxon>Boraginoideae</taxon>
        <taxon>Lithospermeae</taxon>
        <taxon>Lithospermum</taxon>
    </lineage>
</organism>
<name>A0AAV3RDZ7_LITER</name>
<dbReference type="InterPro" id="IPR055326">
    <property type="entry name" value="MINIYO"/>
</dbReference>
<gene>
    <name evidence="1" type="ORF">LIER_41362</name>
</gene>
<comment type="caution">
    <text evidence="1">The sequence shown here is derived from an EMBL/GenBank/DDBJ whole genome shotgun (WGS) entry which is preliminary data.</text>
</comment>
<evidence type="ECO:0000313" key="2">
    <source>
        <dbReference type="Proteomes" id="UP001454036"/>
    </source>
</evidence>
<dbReference type="Proteomes" id="UP001454036">
    <property type="component" value="Unassembled WGS sequence"/>
</dbReference>
<evidence type="ECO:0000313" key="1">
    <source>
        <dbReference type="EMBL" id="GAA0172587.1"/>
    </source>
</evidence>
<dbReference type="AlphaFoldDB" id="A0AAV3RDZ7"/>